<dbReference type="AlphaFoldDB" id="K4IJR7"/>
<reference evidence="1" key="1">
    <citation type="submission" date="2006-03" db="EMBL/GenBank/DDBJ databases">
        <authorList>
            <person name="Bowman J."/>
            <person name="Ferriera S."/>
            <person name="Johnson J."/>
            <person name="Kravitz S."/>
            <person name="Halpern A."/>
            <person name="Remington K."/>
            <person name="Beeson K."/>
            <person name="Tran B."/>
            <person name="Rogers Y.-H."/>
            <person name="Friedman R."/>
            <person name="Venter J.C."/>
        </authorList>
    </citation>
    <scope>NUCLEOTIDE SEQUENCE [LARGE SCALE GENOMIC DNA]</scope>
    <source>
        <strain evidence="1">ATCC 700755</strain>
    </source>
</reference>
<evidence type="ECO:0000313" key="2">
    <source>
        <dbReference type="Proteomes" id="UP000008514"/>
    </source>
</evidence>
<gene>
    <name evidence="1" type="ordered locus">P700755_004024</name>
</gene>
<accession>K4IJR7</accession>
<dbReference type="KEGG" id="ptq:P700755_004024"/>
<organism evidence="1 2">
    <name type="scientific">Psychroflexus torquis (strain ATCC 700755 / CIP 106069 / ACAM 623)</name>
    <dbReference type="NCBI Taxonomy" id="313595"/>
    <lineage>
        <taxon>Bacteria</taxon>
        <taxon>Pseudomonadati</taxon>
        <taxon>Bacteroidota</taxon>
        <taxon>Flavobacteriia</taxon>
        <taxon>Flavobacteriales</taxon>
        <taxon>Flavobacteriaceae</taxon>
        <taxon>Psychroflexus</taxon>
    </lineage>
</organism>
<keyword evidence="2" id="KW-1185">Reference proteome</keyword>
<name>K4IJR7_PSYTT</name>
<protein>
    <submittedName>
        <fullName evidence="1">Uncharacterized protein</fullName>
    </submittedName>
</protein>
<evidence type="ECO:0000313" key="1">
    <source>
        <dbReference type="EMBL" id="AFU70579.1"/>
    </source>
</evidence>
<proteinExistence type="predicted"/>
<dbReference type="HOGENOM" id="CLU_2919441_0_0_10"/>
<dbReference type="EMBL" id="CP003879">
    <property type="protein sequence ID" value="AFU70579.1"/>
    <property type="molecule type" value="Genomic_DNA"/>
</dbReference>
<dbReference type="Proteomes" id="UP000008514">
    <property type="component" value="Chromosome"/>
</dbReference>
<sequence>MQRNSRVIGLSLTSDFQFIFIKRVFFASLNFKKNNEKRTRLFFSTVIYRLRIEIRKLLNIR</sequence>
<reference evidence="1" key="2">
    <citation type="submission" date="2012-09" db="EMBL/GenBank/DDBJ databases">
        <title>The complete sequence of Psychroflexus torquis an extreme psychrophile from sea-ice that is stimulated by light.</title>
        <authorList>
            <person name="Feng S."/>
            <person name="Powell S.M."/>
            <person name="Bowman J.P."/>
        </authorList>
    </citation>
    <scope>NUCLEOTIDE SEQUENCE [LARGE SCALE GENOMIC DNA]</scope>
    <source>
        <strain evidence="1">ATCC 700755</strain>
    </source>
</reference>